<comment type="caution">
    <text evidence="1">The sequence shown here is derived from an EMBL/GenBank/DDBJ whole genome shotgun (WGS) entry which is preliminary data.</text>
</comment>
<organism evidence="1 2">
    <name type="scientific">Gymnopilus junonius</name>
    <name type="common">Spectacular rustgill mushroom</name>
    <name type="synonym">Gymnopilus spectabilis subsp. junonius</name>
    <dbReference type="NCBI Taxonomy" id="109634"/>
    <lineage>
        <taxon>Eukaryota</taxon>
        <taxon>Fungi</taxon>
        <taxon>Dikarya</taxon>
        <taxon>Basidiomycota</taxon>
        <taxon>Agaricomycotina</taxon>
        <taxon>Agaricomycetes</taxon>
        <taxon>Agaricomycetidae</taxon>
        <taxon>Agaricales</taxon>
        <taxon>Agaricineae</taxon>
        <taxon>Hymenogastraceae</taxon>
        <taxon>Gymnopilus</taxon>
    </lineage>
</organism>
<name>A0A9P5N8Q4_GYMJU</name>
<proteinExistence type="predicted"/>
<sequence length="135" mass="15663">MEFEHTISEFPLPHLIFSNLLPSLNEKQVTQTVIGTLNSQLHSLDAEIADLANLLDEKKRKRVVFHDALRKHQAILHPVRTLPPEILSRIFLHCLPENLFFENILHRPTRSEAPLLLVQICRSWRTVALQTPPLW</sequence>
<dbReference type="OrthoDB" id="3139399at2759"/>
<evidence type="ECO:0000313" key="2">
    <source>
        <dbReference type="Proteomes" id="UP000724874"/>
    </source>
</evidence>
<keyword evidence="2" id="KW-1185">Reference proteome</keyword>
<feature type="non-terminal residue" evidence="1">
    <location>
        <position position="135"/>
    </location>
</feature>
<dbReference type="AlphaFoldDB" id="A0A9P5N8Q4"/>
<gene>
    <name evidence="1" type="ORF">CPB84DRAFT_1691417</name>
</gene>
<evidence type="ECO:0000313" key="1">
    <source>
        <dbReference type="EMBL" id="KAF8872441.1"/>
    </source>
</evidence>
<dbReference type="Proteomes" id="UP000724874">
    <property type="component" value="Unassembled WGS sequence"/>
</dbReference>
<protein>
    <recommendedName>
        <fullName evidence="3">F-box domain-containing protein</fullName>
    </recommendedName>
</protein>
<accession>A0A9P5N8Q4</accession>
<evidence type="ECO:0008006" key="3">
    <source>
        <dbReference type="Google" id="ProtNLM"/>
    </source>
</evidence>
<reference evidence="1" key="1">
    <citation type="submission" date="2020-11" db="EMBL/GenBank/DDBJ databases">
        <authorList>
            <consortium name="DOE Joint Genome Institute"/>
            <person name="Ahrendt S."/>
            <person name="Riley R."/>
            <person name="Andreopoulos W."/>
            <person name="LaButti K."/>
            <person name="Pangilinan J."/>
            <person name="Ruiz-duenas F.J."/>
            <person name="Barrasa J.M."/>
            <person name="Sanchez-Garcia M."/>
            <person name="Camarero S."/>
            <person name="Miyauchi S."/>
            <person name="Serrano A."/>
            <person name="Linde D."/>
            <person name="Babiker R."/>
            <person name="Drula E."/>
            <person name="Ayuso-Fernandez I."/>
            <person name="Pacheco R."/>
            <person name="Padilla G."/>
            <person name="Ferreira P."/>
            <person name="Barriuso J."/>
            <person name="Kellner H."/>
            <person name="Castanera R."/>
            <person name="Alfaro M."/>
            <person name="Ramirez L."/>
            <person name="Pisabarro A.G."/>
            <person name="Kuo A."/>
            <person name="Tritt A."/>
            <person name="Lipzen A."/>
            <person name="He G."/>
            <person name="Yan M."/>
            <person name="Ng V."/>
            <person name="Cullen D."/>
            <person name="Martin F."/>
            <person name="Rosso M.-N."/>
            <person name="Henrissat B."/>
            <person name="Hibbett D."/>
            <person name="Martinez A.T."/>
            <person name="Grigoriev I.V."/>
        </authorList>
    </citation>
    <scope>NUCLEOTIDE SEQUENCE</scope>
    <source>
        <strain evidence="1">AH 44721</strain>
    </source>
</reference>
<dbReference type="EMBL" id="JADNYJ010000267">
    <property type="protein sequence ID" value="KAF8872441.1"/>
    <property type="molecule type" value="Genomic_DNA"/>
</dbReference>